<dbReference type="Proteomes" id="UP001303601">
    <property type="component" value="Chromosome"/>
</dbReference>
<protein>
    <recommendedName>
        <fullName evidence="1">Glycosyltransferase 2-like domain-containing protein</fullName>
    </recommendedName>
</protein>
<keyword evidence="3" id="KW-1185">Reference proteome</keyword>
<sequence>MKKNNNLTIVVPIYKPTISIDDIIYNLLKQKDQNFNTVIVIDKPTESDLESLSKLKSKFDKRLEIIINSSHLNLSQVLKQTIEYVQTEYTYILFSYVTLKSGFIKNINCFLDNEIHPDYIELLSTMSGIIEHKLYGSFFESGKLINIENNALPLALTAPFSFTFLAKTKIIKEVIEGNKYKGGNLQYSPFYSIRSLLLSKTYVFLDTTWVTDYNHEVLILNPKSLNKSWQIIKGYIPGDLVAIQQALEFAKFLNFYYYFAGYLGGCKTKSKSLKGLKNLLESELKTIDLDFDKFAANNPYFKLYDSKQIREFALDSRKWNSIFKKVIWQK</sequence>
<dbReference type="Pfam" id="PF00535">
    <property type="entry name" value="Glycos_transf_2"/>
    <property type="match status" value="1"/>
</dbReference>
<evidence type="ECO:0000313" key="2">
    <source>
        <dbReference type="EMBL" id="WPB53980.1"/>
    </source>
</evidence>
<dbReference type="Gene3D" id="3.90.550.10">
    <property type="entry name" value="Spore Coat Polysaccharide Biosynthesis Protein SpsA, Chain A"/>
    <property type="match status" value="1"/>
</dbReference>
<name>A0ABZ0PBF7_9BACT</name>
<gene>
    <name evidence="2" type="ORF">R9B83_00160</name>
</gene>
<evidence type="ECO:0000259" key="1">
    <source>
        <dbReference type="Pfam" id="PF00535"/>
    </source>
</evidence>
<feature type="domain" description="Glycosyltransferase 2-like" evidence="1">
    <location>
        <begin position="8"/>
        <end position="93"/>
    </location>
</feature>
<dbReference type="CDD" id="cd00761">
    <property type="entry name" value="Glyco_tranf_GTA_type"/>
    <property type="match status" value="1"/>
</dbReference>
<dbReference type="InterPro" id="IPR001173">
    <property type="entry name" value="Glyco_trans_2-like"/>
</dbReference>
<dbReference type="SUPFAM" id="SSF53448">
    <property type="entry name" value="Nucleotide-diphospho-sugar transferases"/>
    <property type="match status" value="1"/>
</dbReference>
<evidence type="ECO:0000313" key="3">
    <source>
        <dbReference type="Proteomes" id="UP001303601"/>
    </source>
</evidence>
<dbReference type="GeneID" id="94493277"/>
<proteinExistence type="predicted"/>
<dbReference type="EMBL" id="CP137845">
    <property type="protein sequence ID" value="WPB53980.1"/>
    <property type="molecule type" value="Genomic_DNA"/>
</dbReference>
<accession>A0ABZ0PBF7</accession>
<organism evidence="2 3">
    <name type="scientific">Metamycoplasma equirhinis</name>
    <dbReference type="NCBI Taxonomy" id="92402"/>
    <lineage>
        <taxon>Bacteria</taxon>
        <taxon>Bacillati</taxon>
        <taxon>Mycoplasmatota</taxon>
        <taxon>Mycoplasmoidales</taxon>
        <taxon>Metamycoplasmataceae</taxon>
        <taxon>Metamycoplasma</taxon>
    </lineage>
</organism>
<reference evidence="2" key="1">
    <citation type="submission" date="2023-11" db="EMBL/GenBank/DDBJ databases">
        <title>Completed genome sequence of Mycoplasma equirhinis type strain M432/72.</title>
        <authorList>
            <person name="Spergser J."/>
        </authorList>
    </citation>
    <scope>NUCLEOTIDE SEQUENCE [LARGE SCALE GENOMIC DNA]</scope>
    <source>
        <strain evidence="2">M432/72</strain>
    </source>
</reference>
<dbReference type="RefSeq" id="WP_140031276.1">
    <property type="nucleotide sequence ID" value="NZ_CP137845.1"/>
</dbReference>
<dbReference type="InterPro" id="IPR029044">
    <property type="entry name" value="Nucleotide-diphossugar_trans"/>
</dbReference>